<evidence type="ECO:0000256" key="9">
    <source>
        <dbReference type="SAM" id="Phobius"/>
    </source>
</evidence>
<evidence type="ECO:0000256" key="6">
    <source>
        <dbReference type="ARBA" id="ARBA00023136"/>
    </source>
</evidence>
<reference evidence="12" key="3">
    <citation type="submission" date="2025-09" db="UniProtKB">
        <authorList>
            <consortium name="Ensembl"/>
        </authorList>
    </citation>
    <scope>IDENTIFICATION</scope>
</reference>
<dbReference type="PANTHER" id="PTHR11506:SF30">
    <property type="entry name" value="LYSOSOME-ASSOCIATED MEMBRANE GLYCOPROTEIN 3"/>
    <property type="match status" value="1"/>
</dbReference>
<dbReference type="Pfam" id="PF01299">
    <property type="entry name" value="Lamp2-like_luminal"/>
    <property type="match status" value="1"/>
</dbReference>
<dbReference type="Proteomes" id="UP000005226">
    <property type="component" value="Chromosome 20"/>
</dbReference>
<evidence type="ECO:0000256" key="7">
    <source>
        <dbReference type="ARBA" id="ARBA00023180"/>
    </source>
</evidence>
<keyword evidence="8" id="KW-0458">Lysosome</keyword>
<evidence type="ECO:0000256" key="5">
    <source>
        <dbReference type="ARBA" id="ARBA00022989"/>
    </source>
</evidence>
<sequence length="329" mass="36809">MQCIIFVIAIVVFFPSCSGAFLHCDRQSSDLRGGGLLPAFHSLLPVCGAQRRSSVSQKRARLQQTPELHIHRSHFSTFFFNIMFRSYQAGWRLLLLAAFIPGVNLQRNNSSELPSEAKIFRPVLQPSESIPPIGTYMLNSLKGNPCIKVTMGVEYIITEQKTWYFNLDSSRVRVSGYCGNQAAVLSITMPDNAASLQFTFTKEKKVFFVTKLTAHLSPMPVCKKCANKTYSGLVAHDKMFKTANGKSFKCKSENQLLMSSLLQVKLVPLQIQAFTLDKGQYGKEVECWADYNKRIIPIVIGAVVVGLLLIAALTYLFLRDSRSQGYESL</sequence>
<accession>A0A3B5K5G3</accession>
<keyword evidence="6 8" id="KW-0472">Membrane</keyword>
<keyword evidence="2 8" id="KW-0812">Transmembrane</keyword>
<comment type="similarity">
    <text evidence="8">Belongs to the LAMP family.</text>
</comment>
<feature type="disulfide bond" evidence="8">
    <location>
        <begin position="250"/>
        <end position="287"/>
    </location>
</feature>
<dbReference type="GO" id="GO:0072594">
    <property type="term" value="P:establishment of protein localization to organelle"/>
    <property type="evidence" value="ECO:0007669"/>
    <property type="project" value="TreeGrafter"/>
</dbReference>
<dbReference type="AlphaFoldDB" id="A0A3B5K5G3"/>
<name>A0A3B5K5G3_TAKRU</name>
<dbReference type="PRINTS" id="PR00336">
    <property type="entry name" value="LYSASSOCTDMP"/>
</dbReference>
<keyword evidence="3 10" id="KW-0732">Signal</keyword>
<dbReference type="OMA" id="ISANSLW"/>
<evidence type="ECO:0000256" key="10">
    <source>
        <dbReference type="SAM" id="SignalP"/>
    </source>
</evidence>
<dbReference type="GeneTree" id="ENSGT00950000182899"/>
<keyword evidence="5 9" id="KW-1133">Transmembrane helix</keyword>
<dbReference type="Gene3D" id="2.40.160.110">
    <property type="match status" value="1"/>
</dbReference>
<dbReference type="PROSITE" id="PS51407">
    <property type="entry name" value="LAMP_3"/>
    <property type="match status" value="1"/>
</dbReference>
<evidence type="ECO:0000256" key="4">
    <source>
        <dbReference type="ARBA" id="ARBA00022753"/>
    </source>
</evidence>
<dbReference type="GO" id="GO:0031902">
    <property type="term" value="C:late endosome membrane"/>
    <property type="evidence" value="ECO:0007669"/>
    <property type="project" value="TreeGrafter"/>
</dbReference>
<feature type="signal peptide" evidence="10">
    <location>
        <begin position="1"/>
        <end position="19"/>
    </location>
</feature>
<keyword evidence="7" id="KW-0325">Glycoprotein</keyword>
<evidence type="ECO:0000256" key="3">
    <source>
        <dbReference type="ARBA" id="ARBA00022729"/>
    </source>
</evidence>
<comment type="caution">
    <text evidence="8">Lacks conserved residue(s) required for the propagation of feature annotation.</text>
</comment>
<organism evidence="12 13">
    <name type="scientific">Takifugu rubripes</name>
    <name type="common">Japanese pufferfish</name>
    <name type="synonym">Fugu rubripes</name>
    <dbReference type="NCBI Taxonomy" id="31033"/>
    <lineage>
        <taxon>Eukaryota</taxon>
        <taxon>Metazoa</taxon>
        <taxon>Chordata</taxon>
        <taxon>Craniata</taxon>
        <taxon>Vertebrata</taxon>
        <taxon>Euteleostomi</taxon>
        <taxon>Actinopterygii</taxon>
        <taxon>Neopterygii</taxon>
        <taxon>Teleostei</taxon>
        <taxon>Neoteleostei</taxon>
        <taxon>Acanthomorphata</taxon>
        <taxon>Eupercaria</taxon>
        <taxon>Tetraodontiformes</taxon>
        <taxon>Tetradontoidea</taxon>
        <taxon>Tetraodontidae</taxon>
        <taxon>Takifugu</taxon>
    </lineage>
</organism>
<evidence type="ECO:0000313" key="13">
    <source>
        <dbReference type="Proteomes" id="UP000005226"/>
    </source>
</evidence>
<dbReference type="PANTHER" id="PTHR11506">
    <property type="entry name" value="LYSOSOME-ASSOCIATED MEMBRANE GLYCOPROTEIN"/>
    <property type="match status" value="1"/>
</dbReference>
<keyword evidence="13" id="KW-1185">Reference proteome</keyword>
<reference evidence="12" key="2">
    <citation type="submission" date="2025-08" db="UniProtKB">
        <authorList>
            <consortium name="Ensembl"/>
        </authorList>
    </citation>
    <scope>IDENTIFICATION</scope>
</reference>
<dbReference type="Ensembl" id="ENSTRUT00000057671.2">
    <property type="protein sequence ID" value="ENSTRUP00000050663.2"/>
    <property type="gene ID" value="ENSTRUG00000024510.2"/>
</dbReference>
<evidence type="ECO:0000256" key="8">
    <source>
        <dbReference type="PROSITE-ProRule" id="PRU00740"/>
    </source>
</evidence>
<keyword evidence="4" id="KW-0967">Endosome</keyword>
<feature type="chain" id="PRO_5025369320" description="Lysosome-associated membrane glycoprotein 2-like luminal domain-containing protein" evidence="10">
    <location>
        <begin position="20"/>
        <end position="329"/>
    </location>
</feature>
<reference evidence="12 13" key="1">
    <citation type="journal article" date="2011" name="Genome Biol. Evol.">
        <title>Integration of the genetic map and genome assembly of fugu facilitates insights into distinct features of genome evolution in teleosts and mammals.</title>
        <authorList>
            <person name="Kai W."/>
            <person name="Kikuchi K."/>
            <person name="Tohari S."/>
            <person name="Chew A.K."/>
            <person name="Tay A."/>
            <person name="Fujiwara A."/>
            <person name="Hosoya S."/>
            <person name="Suetake H."/>
            <person name="Naruse K."/>
            <person name="Brenner S."/>
            <person name="Suzuki Y."/>
            <person name="Venkatesh B."/>
        </authorList>
    </citation>
    <scope>NUCLEOTIDE SEQUENCE [LARGE SCALE GENOMIC DNA]</scope>
</reference>
<dbReference type="InParanoid" id="A0A3B5K5G3"/>
<dbReference type="GO" id="GO:0005765">
    <property type="term" value="C:lysosomal membrane"/>
    <property type="evidence" value="ECO:0007669"/>
    <property type="project" value="UniProtKB-SubCell"/>
</dbReference>
<evidence type="ECO:0000313" key="12">
    <source>
        <dbReference type="Ensembl" id="ENSTRUP00000050663.2"/>
    </source>
</evidence>
<proteinExistence type="inferred from homology"/>
<protein>
    <recommendedName>
        <fullName evidence="11">Lysosome-associated membrane glycoprotein 2-like luminal domain-containing protein</fullName>
    </recommendedName>
</protein>
<dbReference type="GO" id="GO:0005886">
    <property type="term" value="C:plasma membrane"/>
    <property type="evidence" value="ECO:0007669"/>
    <property type="project" value="TreeGrafter"/>
</dbReference>
<dbReference type="InterPro" id="IPR002000">
    <property type="entry name" value="Lysosome-assoc_membr_glycop"/>
</dbReference>
<comment type="subcellular location">
    <subcellularLocation>
        <location evidence="1">Endosome membrane</location>
        <topology evidence="1">Single-pass type I membrane protein</topology>
    </subcellularLocation>
    <subcellularLocation>
        <location evidence="8">Lysosome membrane</location>
        <topology evidence="8">Single-pass type I membrane protein</topology>
    </subcellularLocation>
</comment>
<dbReference type="STRING" id="31033.ENSTRUP00000050663"/>
<keyword evidence="8" id="KW-1015">Disulfide bond</keyword>
<dbReference type="InterPro" id="IPR048528">
    <property type="entry name" value="Lamp2-like_luminal"/>
</dbReference>
<gene>
    <name evidence="12" type="primary">lamp3</name>
</gene>
<feature type="transmembrane region" description="Helical" evidence="9">
    <location>
        <begin position="295"/>
        <end position="318"/>
    </location>
</feature>
<evidence type="ECO:0000256" key="2">
    <source>
        <dbReference type="ARBA" id="ARBA00022692"/>
    </source>
</evidence>
<evidence type="ECO:0000256" key="1">
    <source>
        <dbReference type="ARBA" id="ARBA00004530"/>
    </source>
</evidence>
<feature type="domain" description="Lysosome-associated membrane glycoprotein 2-like luminal" evidence="11">
    <location>
        <begin position="132"/>
        <end position="276"/>
    </location>
</feature>
<evidence type="ECO:0000259" key="11">
    <source>
        <dbReference type="Pfam" id="PF01299"/>
    </source>
</evidence>